<gene>
    <name evidence="10" type="ORF">PPSIR1_12763</name>
</gene>
<dbReference type="InterPro" id="IPR000209">
    <property type="entry name" value="Peptidase_S8/S53_dom"/>
</dbReference>
<keyword evidence="4 5" id="KW-0720">Serine protease</keyword>
<evidence type="ECO:0000256" key="6">
    <source>
        <dbReference type="SAM" id="MobiDB-lite"/>
    </source>
</evidence>
<dbReference type="GO" id="GO:0004252">
    <property type="term" value="F:serine-type endopeptidase activity"/>
    <property type="evidence" value="ECO:0007669"/>
    <property type="project" value="UniProtKB-UniRule"/>
</dbReference>
<feature type="region of interest" description="Disordered" evidence="6">
    <location>
        <begin position="434"/>
        <end position="456"/>
    </location>
</feature>
<dbReference type="SUPFAM" id="SSF47090">
    <property type="entry name" value="PGBD-like"/>
    <property type="match status" value="1"/>
</dbReference>
<sequence>MRVVARIGDIASVRLPRARIAELRRAPGVLSLKAPRPIASHERGKIERRGPLARQSTPRVRSLVGASEARDERGAGCVVAVLDWGLDLLHPNFRRPDGGTRLLALWDQRAPRRAAAPTSPNPYGRGRVFDRRTLDAALQTADPFAALDLDPRRVAPRGGSHGTHVLDIAAGRPVVGPGGVAPGAELVFVEMGPSNTAGVYNFGDELAVFEAVHFAIAAAGSRPLVINMSMGRQAGPHDARTLVEMALDAAVRSRPGLVIVNSAGNYADAAAHGSGRFEPGELGARRELTWTLRPGDATGDELELWYPGADRLRVQLVDPHGHVHGPWRLGERGAIVDPRRHGLARTVWGRAYHRADDPNNGDHLFNLFLDPQAPAGPWTLELEAEHIVDGRYHAWIERDAGGAEQQSRFVPEDVDRRGTTGTIANGHATLAVGAWDPKTGAPATFSSGGPTRDGRQKPELLAPGVDQLAAASFTGGAAPRLTRKSGTSMAAPHVAGTVALLLARAPHLDVETVRALLRRSARPVPGPRAFVGWGLVDPAAALDALDDLLQPNDRAQAQESTMNLPLPPSTLAHGRAQSTAAAERRLLAAALAEGKRDPSALSSLIFHHRHPERQGARIKKGERALIKEWLAIREELVWPTVAARLPYSPTRVDPAQLAAQPSPVRAAKKPTKRCVDESDDECPALPDMIAVRGVQGVPFEYVWHIEAESTPRLDPGTGLRFYTAHQALRRQRFVPPTHEAVRAFVRNMRRFGMPIDAILTGGSYVCRCIGGTSRMSEHARGEAFDLVGVRWGQGAPAGRLRETIVRDPNLSDANERRLLVRINACLRLSFDRVIDYSRSDHRDHFHGDMNRGRGRTHDSTTFRFVQEVLGLRQTGKHDRPTNEALARFAGVEGSALRGDGERLDAALEALFSHVASGGVLGQAALSVGQTMLQLASPAPLPFLPFVPGIGSTGSAEARASSGLDAESAQWAQLILARADGAGIVADGRFGERSREALRRFQARAGLEDHGRVDAPTRTALVQAGLGYLAPGTEFAPTGTLDARTRDALLRFQADEGLDTSARFDAATRAKMLEGLREDWPWLAAQDRRLPGLPELDGPRVPAGFRTDSKSRGLVRRSAHRFDRTVLAMRRAGLTTITDAEIDTLQRVANIETSGRMQTLNTWDNAVVSIGFMQWTLRHGKIQEWIRLAPTAFARHGIELDPALRYRWKVEAIRGAPDPEVLRWGGWGERFYLAGLERGAVIAELALAREVLGRQLKGLAYRLRERGVAASETARFRNHYDASAVIRGMFQASYNNRPGSATAAVAHALRRSSASDDAAAFQAHLAAGIQASFKDSSGTNLTTKTLHGARL</sequence>
<evidence type="ECO:0000259" key="8">
    <source>
        <dbReference type="Pfam" id="PF01471"/>
    </source>
</evidence>
<evidence type="ECO:0000256" key="4">
    <source>
        <dbReference type="ARBA" id="ARBA00022825"/>
    </source>
</evidence>
<dbReference type="EMBL" id="ABCS01000008">
    <property type="protein sequence ID" value="EDM80754.1"/>
    <property type="molecule type" value="Genomic_DNA"/>
</dbReference>
<dbReference type="Gene3D" id="3.40.50.200">
    <property type="entry name" value="Peptidase S8/S53 domain"/>
    <property type="match status" value="1"/>
</dbReference>
<proteinExistence type="inferred from homology"/>
<keyword evidence="11" id="KW-1185">Reference proteome</keyword>
<dbReference type="SUPFAM" id="SSF52743">
    <property type="entry name" value="Subtilisin-like"/>
    <property type="match status" value="1"/>
</dbReference>
<dbReference type="PANTHER" id="PTHR43806">
    <property type="entry name" value="PEPTIDASE S8"/>
    <property type="match status" value="1"/>
</dbReference>
<dbReference type="Gene3D" id="2.60.120.1290">
    <property type="match status" value="1"/>
</dbReference>
<dbReference type="PRINTS" id="PR00723">
    <property type="entry name" value="SUBTILISIN"/>
</dbReference>
<evidence type="ECO:0000256" key="5">
    <source>
        <dbReference type="PROSITE-ProRule" id="PRU01240"/>
    </source>
</evidence>
<dbReference type="PANTHER" id="PTHR43806:SF11">
    <property type="entry name" value="CEREVISIN-RELATED"/>
    <property type="match status" value="1"/>
</dbReference>
<dbReference type="Pfam" id="PF01471">
    <property type="entry name" value="PG_binding_1"/>
    <property type="match status" value="2"/>
</dbReference>
<dbReference type="eggNOG" id="COG1404">
    <property type="taxonomic scope" value="Bacteria"/>
</dbReference>
<evidence type="ECO:0000259" key="9">
    <source>
        <dbReference type="Pfam" id="PF06904"/>
    </source>
</evidence>
<dbReference type="InterPro" id="IPR023828">
    <property type="entry name" value="Peptidase_S8_Ser-AS"/>
</dbReference>
<dbReference type="PROSITE" id="PS00138">
    <property type="entry name" value="SUBTILASE_SER"/>
    <property type="match status" value="1"/>
</dbReference>
<feature type="domain" description="Peptidoglycan binding-like" evidence="8">
    <location>
        <begin position="1025"/>
        <end position="1071"/>
    </location>
</feature>
<feature type="active site" description="Charge relay system" evidence="5">
    <location>
        <position position="161"/>
    </location>
</feature>
<dbReference type="InterPro" id="IPR002477">
    <property type="entry name" value="Peptidoglycan-bd-like"/>
</dbReference>
<dbReference type="InterPro" id="IPR036365">
    <property type="entry name" value="PGBD-like_sf"/>
</dbReference>
<feature type="domain" description="Extensin-like C-terminal" evidence="9">
    <location>
        <begin position="748"/>
        <end position="852"/>
    </location>
</feature>
<evidence type="ECO:0000256" key="3">
    <source>
        <dbReference type="ARBA" id="ARBA00022801"/>
    </source>
</evidence>
<evidence type="ECO:0000313" key="10">
    <source>
        <dbReference type="EMBL" id="EDM80754.1"/>
    </source>
</evidence>
<evidence type="ECO:0000313" key="11">
    <source>
        <dbReference type="Proteomes" id="UP000005801"/>
    </source>
</evidence>
<dbReference type="Proteomes" id="UP000005801">
    <property type="component" value="Unassembled WGS sequence"/>
</dbReference>
<evidence type="ECO:0000256" key="2">
    <source>
        <dbReference type="ARBA" id="ARBA00022670"/>
    </source>
</evidence>
<organism evidence="10 11">
    <name type="scientific">Plesiocystis pacifica SIR-1</name>
    <dbReference type="NCBI Taxonomy" id="391625"/>
    <lineage>
        <taxon>Bacteria</taxon>
        <taxon>Pseudomonadati</taxon>
        <taxon>Myxococcota</taxon>
        <taxon>Polyangia</taxon>
        <taxon>Nannocystales</taxon>
        <taxon>Nannocystaceae</taxon>
        <taxon>Plesiocystis</taxon>
    </lineage>
</organism>
<feature type="active site" description="Charge relay system" evidence="5">
    <location>
        <position position="488"/>
    </location>
</feature>
<keyword evidence="3 5" id="KW-0378">Hydrolase</keyword>
<feature type="active site" description="Charge relay system" evidence="5">
    <location>
        <position position="83"/>
    </location>
</feature>
<dbReference type="InterPro" id="IPR036852">
    <property type="entry name" value="Peptidase_S8/S53_dom_sf"/>
</dbReference>
<dbReference type="CDD" id="cd07478">
    <property type="entry name" value="Peptidases_S8_CspA-like"/>
    <property type="match status" value="1"/>
</dbReference>
<name>A6G057_9BACT</name>
<protein>
    <submittedName>
        <fullName evidence="10">Uncharacterized protein</fullName>
    </submittedName>
</protein>
<dbReference type="InterPro" id="IPR034045">
    <property type="entry name" value="Pep_S8_CspA-like"/>
</dbReference>
<dbReference type="InterPro" id="IPR009683">
    <property type="entry name" value="Extensin-like_C"/>
</dbReference>
<dbReference type="eggNOG" id="COG3921">
    <property type="taxonomic scope" value="Bacteria"/>
</dbReference>
<dbReference type="Pfam" id="PF06904">
    <property type="entry name" value="Extensin-like_C"/>
    <property type="match status" value="1"/>
</dbReference>
<comment type="similarity">
    <text evidence="1 5">Belongs to the peptidase S8 family.</text>
</comment>
<feature type="domain" description="Peptidoglycan binding-like" evidence="8">
    <location>
        <begin position="967"/>
        <end position="1020"/>
    </location>
</feature>
<accession>A6G057</accession>
<comment type="caution">
    <text evidence="10">The sequence shown here is derived from an EMBL/GenBank/DDBJ whole genome shotgun (WGS) entry which is preliminary data.</text>
</comment>
<keyword evidence="2 5" id="KW-0645">Protease</keyword>
<evidence type="ECO:0000256" key="1">
    <source>
        <dbReference type="ARBA" id="ARBA00011073"/>
    </source>
</evidence>
<feature type="domain" description="Peptidase S8/S53" evidence="7">
    <location>
        <begin position="425"/>
        <end position="534"/>
    </location>
</feature>
<dbReference type="PROSITE" id="PS51892">
    <property type="entry name" value="SUBTILASE"/>
    <property type="match status" value="1"/>
</dbReference>
<dbReference type="Gene3D" id="1.10.101.10">
    <property type="entry name" value="PGBD-like superfamily/PGBD"/>
    <property type="match status" value="1"/>
</dbReference>
<dbReference type="InterPro" id="IPR015500">
    <property type="entry name" value="Peptidase_S8_subtilisin-rel"/>
</dbReference>
<evidence type="ECO:0000259" key="7">
    <source>
        <dbReference type="Pfam" id="PF00082"/>
    </source>
</evidence>
<dbReference type="GO" id="GO:0006508">
    <property type="term" value="P:proteolysis"/>
    <property type="evidence" value="ECO:0007669"/>
    <property type="project" value="UniProtKB-KW"/>
</dbReference>
<feature type="domain" description="Peptidase S8/S53" evidence="7">
    <location>
        <begin position="74"/>
        <end position="266"/>
    </location>
</feature>
<dbReference type="InterPro" id="IPR036366">
    <property type="entry name" value="PGBDSf"/>
</dbReference>
<reference evidence="10 11" key="1">
    <citation type="submission" date="2007-06" db="EMBL/GenBank/DDBJ databases">
        <authorList>
            <person name="Shimkets L."/>
            <person name="Ferriera S."/>
            <person name="Johnson J."/>
            <person name="Kravitz S."/>
            <person name="Beeson K."/>
            <person name="Sutton G."/>
            <person name="Rogers Y.-H."/>
            <person name="Friedman R."/>
            <person name="Frazier M."/>
            <person name="Venter J.C."/>
        </authorList>
    </citation>
    <scope>NUCLEOTIDE SEQUENCE [LARGE SCALE GENOMIC DNA]</scope>
    <source>
        <strain evidence="10 11">SIR-1</strain>
    </source>
</reference>
<dbReference type="Pfam" id="PF00082">
    <property type="entry name" value="Peptidase_S8"/>
    <property type="match status" value="2"/>
</dbReference>
<dbReference type="InterPro" id="IPR050131">
    <property type="entry name" value="Peptidase_S8_subtilisin-like"/>
</dbReference>
<dbReference type="STRING" id="391625.PPSIR1_12763"/>